<evidence type="ECO:0000313" key="2">
    <source>
        <dbReference type="EMBL" id="MCC1483135.1"/>
    </source>
</evidence>
<protein>
    <recommendedName>
        <fullName evidence="4">Transporter</fullName>
    </recommendedName>
</protein>
<reference evidence="2" key="1">
    <citation type="submission" date="2021-03" db="EMBL/GenBank/DDBJ databases">
        <authorList>
            <person name="Ping X."/>
        </authorList>
    </citation>
    <scope>NUCLEOTIDE SEQUENCE</scope>
    <source>
        <strain evidence="2">E313</strain>
    </source>
</reference>
<evidence type="ECO:0000313" key="3">
    <source>
        <dbReference type="Proteomes" id="UP000778797"/>
    </source>
</evidence>
<comment type="caution">
    <text evidence="2">The sequence shown here is derived from an EMBL/GenBank/DDBJ whole genome shotgun (WGS) entry which is preliminary data.</text>
</comment>
<proteinExistence type="predicted"/>
<sequence length="305" mass="33638">MKKLIIGIIALAISFTGFSQDDDQDDSGSVIQNLTPSKLIAKGQIDAKWFNNLFTQTRIADGSGDVSTAPRENFFTSTLDVFIGASENKRVNLGLLFEFRSNTIGGRGAFDVFQFDGESGTARSGLTSIAPSIKFVPFKSVSNFSIQSSIVIPIIESEFDDGVFFDQDGFTIQNRFFYDLPLGSSNEWQLFFDLNTEYNFGDELSFGSDGRSEGSFANESLRLTPGVFLSYFPTSKFTVQGFVQHFQLIDLGNDFEQDLTAVGLGAKYQITKQLNIEVLGSYFARGNDTGLGESYNIGLRYVTSK</sequence>
<dbReference type="Proteomes" id="UP000778797">
    <property type="component" value="Unassembled WGS sequence"/>
</dbReference>
<feature type="chain" id="PRO_5047331312" description="Transporter" evidence="1">
    <location>
        <begin position="20"/>
        <end position="305"/>
    </location>
</feature>
<keyword evidence="3" id="KW-1185">Reference proteome</keyword>
<reference evidence="2" key="2">
    <citation type="submission" date="2021-10" db="EMBL/GenBank/DDBJ databases">
        <title>Genome of Winogradskyella sp. E313.</title>
        <authorList>
            <person name="Zhou Y."/>
        </authorList>
    </citation>
    <scope>NUCLEOTIDE SEQUENCE</scope>
    <source>
        <strain evidence="2">E313</strain>
    </source>
</reference>
<organism evidence="2 3">
    <name type="scientific">Winogradskyella immobilis</name>
    <dbReference type="NCBI Taxonomy" id="2816852"/>
    <lineage>
        <taxon>Bacteria</taxon>
        <taxon>Pseudomonadati</taxon>
        <taxon>Bacteroidota</taxon>
        <taxon>Flavobacteriia</taxon>
        <taxon>Flavobacteriales</taxon>
        <taxon>Flavobacteriaceae</taxon>
        <taxon>Winogradskyella</taxon>
    </lineage>
</organism>
<dbReference type="EMBL" id="JAFMPT010000001">
    <property type="protein sequence ID" value="MCC1483135.1"/>
    <property type="molecule type" value="Genomic_DNA"/>
</dbReference>
<keyword evidence="1" id="KW-0732">Signal</keyword>
<feature type="signal peptide" evidence="1">
    <location>
        <begin position="1"/>
        <end position="19"/>
    </location>
</feature>
<evidence type="ECO:0000256" key="1">
    <source>
        <dbReference type="SAM" id="SignalP"/>
    </source>
</evidence>
<name>A0ABS8EJ38_9FLAO</name>
<evidence type="ECO:0008006" key="4">
    <source>
        <dbReference type="Google" id="ProtNLM"/>
    </source>
</evidence>
<accession>A0ABS8EJ38</accession>
<gene>
    <name evidence="2" type="ORF">J1C55_00910</name>
</gene>
<dbReference type="RefSeq" id="WP_227475553.1">
    <property type="nucleotide sequence ID" value="NZ_JAFMPT010000001.1"/>
</dbReference>